<comment type="similarity">
    <text evidence="1">Belongs to the ATP-dependent AMP-binding enzyme family.</text>
</comment>
<dbReference type="SUPFAM" id="SSF56801">
    <property type="entry name" value="Acetyl-CoA synthetase-like"/>
    <property type="match status" value="1"/>
</dbReference>
<dbReference type="InterPro" id="IPR045851">
    <property type="entry name" value="AMP-bd_C_sf"/>
</dbReference>
<dbReference type="STRING" id="717606.PaecuDRAFT_1580"/>
<evidence type="ECO:0000256" key="1">
    <source>
        <dbReference type="ARBA" id="ARBA00006432"/>
    </source>
</evidence>
<protein>
    <submittedName>
        <fullName evidence="5">Amino acid adenylation domain protein</fullName>
    </submittedName>
</protein>
<dbReference type="PROSITE" id="PS00455">
    <property type="entry name" value="AMP_BINDING"/>
    <property type="match status" value="1"/>
</dbReference>
<evidence type="ECO:0000259" key="4">
    <source>
        <dbReference type="Pfam" id="PF00501"/>
    </source>
</evidence>
<keyword evidence="2" id="KW-0677">Repeat</keyword>
<evidence type="ECO:0000313" key="5">
    <source>
        <dbReference type="EMBL" id="EFM11972.1"/>
    </source>
</evidence>
<evidence type="ECO:0000256" key="3">
    <source>
        <dbReference type="ARBA" id="ARBA00023194"/>
    </source>
</evidence>
<dbReference type="GO" id="GO:0031177">
    <property type="term" value="F:phosphopantetheine binding"/>
    <property type="evidence" value="ECO:0007669"/>
    <property type="project" value="TreeGrafter"/>
</dbReference>
<dbReference type="Gene3D" id="3.40.50.12780">
    <property type="entry name" value="N-terminal domain of ligase-like"/>
    <property type="match status" value="1"/>
</dbReference>
<feature type="domain" description="AMP-dependent synthetase/ligase" evidence="4">
    <location>
        <begin position="19"/>
        <end position="360"/>
    </location>
</feature>
<name>E0I7F6_9BACL</name>
<reference evidence="5 6" key="1">
    <citation type="submission" date="2010-07" db="EMBL/GenBank/DDBJ databases">
        <title>The draft genome of Paenibacillus curdlanolyticus YK9.</title>
        <authorList>
            <consortium name="US DOE Joint Genome Institute (JGI-PGF)"/>
            <person name="Lucas S."/>
            <person name="Copeland A."/>
            <person name="Lapidus A."/>
            <person name="Cheng J.-F."/>
            <person name="Bruce D."/>
            <person name="Goodwin L."/>
            <person name="Pitluck S."/>
            <person name="Land M.L."/>
            <person name="Hauser L."/>
            <person name="Chang Y.-J."/>
            <person name="Jeffries C."/>
            <person name="Anderson I.J."/>
            <person name="Johnson E."/>
            <person name="Loganathan U."/>
            <person name="Mulhopadhyay B."/>
            <person name="Kyrpides N."/>
            <person name="Woyke T.J."/>
        </authorList>
    </citation>
    <scope>NUCLEOTIDE SEQUENCE [LARGE SCALE GENOMIC DNA]</scope>
    <source>
        <strain evidence="5 6">YK9</strain>
    </source>
</reference>
<dbReference type="PANTHER" id="PTHR45527">
    <property type="entry name" value="NONRIBOSOMAL PEPTIDE SYNTHETASE"/>
    <property type="match status" value="1"/>
</dbReference>
<accession>E0I7F6</accession>
<dbReference type="GO" id="GO:0043041">
    <property type="term" value="P:amino acid activation for nonribosomal peptide biosynthetic process"/>
    <property type="evidence" value="ECO:0007669"/>
    <property type="project" value="TreeGrafter"/>
</dbReference>
<dbReference type="eggNOG" id="COG1020">
    <property type="taxonomic scope" value="Bacteria"/>
</dbReference>
<dbReference type="FunFam" id="3.40.50.980:FF:000001">
    <property type="entry name" value="Non-ribosomal peptide synthetase"/>
    <property type="match status" value="1"/>
</dbReference>
<dbReference type="NCBIfam" id="TIGR01733">
    <property type="entry name" value="AA-adenyl-dom"/>
    <property type="match status" value="1"/>
</dbReference>
<dbReference type="Proteomes" id="UP000005387">
    <property type="component" value="Unassembled WGS sequence"/>
</dbReference>
<evidence type="ECO:0000256" key="2">
    <source>
        <dbReference type="ARBA" id="ARBA00022737"/>
    </source>
</evidence>
<dbReference type="GO" id="GO:0044550">
    <property type="term" value="P:secondary metabolite biosynthetic process"/>
    <property type="evidence" value="ECO:0007669"/>
    <property type="project" value="TreeGrafter"/>
</dbReference>
<proteinExistence type="inferred from homology"/>
<dbReference type="InterPro" id="IPR000873">
    <property type="entry name" value="AMP-dep_synth/lig_dom"/>
</dbReference>
<dbReference type="OrthoDB" id="9765680at2"/>
<evidence type="ECO:0000313" key="6">
    <source>
        <dbReference type="Proteomes" id="UP000005387"/>
    </source>
</evidence>
<organism evidence="5 6">
    <name type="scientific">Paenibacillus curdlanolyticus YK9</name>
    <dbReference type="NCBI Taxonomy" id="717606"/>
    <lineage>
        <taxon>Bacteria</taxon>
        <taxon>Bacillati</taxon>
        <taxon>Bacillota</taxon>
        <taxon>Bacilli</taxon>
        <taxon>Bacillales</taxon>
        <taxon>Paenibacillaceae</taxon>
        <taxon>Paenibacillus</taxon>
    </lineage>
</organism>
<dbReference type="Gene3D" id="3.30.300.30">
    <property type="match status" value="1"/>
</dbReference>
<dbReference type="InterPro" id="IPR042099">
    <property type="entry name" value="ANL_N_sf"/>
</dbReference>
<gene>
    <name evidence="5" type="ORF">PaecuDRAFT_1580</name>
</gene>
<dbReference type="CDD" id="cd05930">
    <property type="entry name" value="A_NRPS"/>
    <property type="match status" value="1"/>
</dbReference>
<dbReference type="EMBL" id="AEDD01000003">
    <property type="protein sequence ID" value="EFM11972.1"/>
    <property type="molecule type" value="Genomic_DNA"/>
</dbReference>
<dbReference type="PANTHER" id="PTHR45527:SF1">
    <property type="entry name" value="FATTY ACID SYNTHASE"/>
    <property type="match status" value="1"/>
</dbReference>
<dbReference type="GO" id="GO:0017000">
    <property type="term" value="P:antibiotic biosynthetic process"/>
    <property type="evidence" value="ECO:0007669"/>
    <property type="project" value="UniProtKB-KW"/>
</dbReference>
<sequence length="501" mass="55221">MTVRETDASSGCIDVLHRFERVVSEAPHRIAIVHQGEEITFAELDERANAIAVALQAAGTDRGQLVGLLVRRSSFMLASLFGILKAGGAMLPIDPELPGQRIDYMLNDSGCLLVLTDIEALEERQGLHIVRDTAIERCASEPIVSCEPAGNQLAYVLYTSGSTGMPKGVQIERQALAGFAQAIGQALPIAQWHTMLALTTISFDIFIMETIVPLSFGVTVALLDEQQQRNPMKLKEAMMRHRPDAVQMTPSRMQLIEIVDPEFACLTGVSAIMLGGERLPSSLLAQLSRKTKAAIYNLYGPTEATIWATISELTGKSEVDIGRPLSHIDVRLLDDDGCPVAGEAEGEICLTGVGISSGYLNRPALNEAKFTPLPDDPLRRMYRTGDRARWNPDGTLRYLGRVDDQVKIRGHRVELGEIEEAMRKHPAALQVAAAVFLGKYEQYFLCGYYIADREVPVPEWRQTLSATLPIHMVPEVFVRLAEMPRTHNHKIDRKALPHPTS</sequence>
<keyword evidence="6" id="KW-1185">Reference proteome</keyword>
<dbReference type="RefSeq" id="WP_006037591.1">
    <property type="nucleotide sequence ID" value="NZ_AEDD01000003.1"/>
</dbReference>
<dbReference type="InterPro" id="IPR020845">
    <property type="entry name" value="AMP-binding_CS"/>
</dbReference>
<dbReference type="GO" id="GO:0005737">
    <property type="term" value="C:cytoplasm"/>
    <property type="evidence" value="ECO:0007669"/>
    <property type="project" value="TreeGrafter"/>
</dbReference>
<keyword evidence="3" id="KW-0045">Antibiotic biosynthesis</keyword>
<dbReference type="Pfam" id="PF00501">
    <property type="entry name" value="AMP-binding"/>
    <property type="match status" value="1"/>
</dbReference>
<dbReference type="InterPro" id="IPR010071">
    <property type="entry name" value="AA_adenyl_dom"/>
</dbReference>
<dbReference type="AlphaFoldDB" id="E0I7F6"/>